<accession>A0ACB8TIS9</accession>
<reference evidence="1" key="1">
    <citation type="submission" date="2021-03" db="EMBL/GenBank/DDBJ databases">
        <authorList>
            <consortium name="DOE Joint Genome Institute"/>
            <person name="Ahrendt S."/>
            <person name="Looney B.P."/>
            <person name="Miyauchi S."/>
            <person name="Morin E."/>
            <person name="Drula E."/>
            <person name="Courty P.E."/>
            <person name="Chicoki N."/>
            <person name="Fauchery L."/>
            <person name="Kohler A."/>
            <person name="Kuo A."/>
            <person name="Labutti K."/>
            <person name="Pangilinan J."/>
            <person name="Lipzen A."/>
            <person name="Riley R."/>
            <person name="Andreopoulos W."/>
            <person name="He G."/>
            <person name="Johnson J."/>
            <person name="Barry K.W."/>
            <person name="Grigoriev I.V."/>
            <person name="Nagy L."/>
            <person name="Hibbett D."/>
            <person name="Henrissat B."/>
            <person name="Matheny P.B."/>
            <person name="Labbe J."/>
            <person name="Martin F."/>
        </authorList>
    </citation>
    <scope>NUCLEOTIDE SEQUENCE</scope>
    <source>
        <strain evidence="1">HHB10654</strain>
    </source>
</reference>
<dbReference type="Proteomes" id="UP000814140">
    <property type="component" value="Unassembled WGS sequence"/>
</dbReference>
<evidence type="ECO:0000313" key="2">
    <source>
        <dbReference type="Proteomes" id="UP000814140"/>
    </source>
</evidence>
<evidence type="ECO:0000313" key="1">
    <source>
        <dbReference type="EMBL" id="KAI0068322.1"/>
    </source>
</evidence>
<proteinExistence type="predicted"/>
<organism evidence="1 2">
    <name type="scientific">Artomyces pyxidatus</name>
    <dbReference type="NCBI Taxonomy" id="48021"/>
    <lineage>
        <taxon>Eukaryota</taxon>
        <taxon>Fungi</taxon>
        <taxon>Dikarya</taxon>
        <taxon>Basidiomycota</taxon>
        <taxon>Agaricomycotina</taxon>
        <taxon>Agaricomycetes</taxon>
        <taxon>Russulales</taxon>
        <taxon>Auriscalpiaceae</taxon>
        <taxon>Artomyces</taxon>
    </lineage>
</organism>
<name>A0ACB8TIS9_9AGAM</name>
<sequence>MSAPVKSRNPLLVAYLAQLAAHPLRTKALTSGALCFLQEVIGSHLAGIPVRQPPKDAPLHTKALARAKVDARAYKMAVYGFLVSAPLGHYLIGQLQKAFAGRTGRGAKIGQVVASNLIVAPIQTAVYLASMAVISGAKSVDDVVKTVKGGFFAVIRVMWVSSPLTLVFAQKFLSPELWVPFFNFVGFVMGTYFNAQVKKVRLAAEKKKAEGSDKSQ</sequence>
<gene>
    <name evidence="1" type="ORF">BV25DRAFT_1846260</name>
</gene>
<dbReference type="EMBL" id="MU277188">
    <property type="protein sequence ID" value="KAI0068322.1"/>
    <property type="molecule type" value="Genomic_DNA"/>
</dbReference>
<comment type="caution">
    <text evidence="1">The sequence shown here is derived from an EMBL/GenBank/DDBJ whole genome shotgun (WGS) entry which is preliminary data.</text>
</comment>
<keyword evidence="2" id="KW-1185">Reference proteome</keyword>
<protein>
    <submittedName>
        <fullName evidence="1">Uncharacterized protein</fullName>
    </submittedName>
</protein>
<reference evidence="1" key="2">
    <citation type="journal article" date="2022" name="New Phytol.">
        <title>Evolutionary transition to the ectomycorrhizal habit in the genomes of a hyperdiverse lineage of mushroom-forming fungi.</title>
        <authorList>
            <person name="Looney B."/>
            <person name="Miyauchi S."/>
            <person name="Morin E."/>
            <person name="Drula E."/>
            <person name="Courty P.E."/>
            <person name="Kohler A."/>
            <person name="Kuo A."/>
            <person name="LaButti K."/>
            <person name="Pangilinan J."/>
            <person name="Lipzen A."/>
            <person name="Riley R."/>
            <person name="Andreopoulos W."/>
            <person name="He G."/>
            <person name="Johnson J."/>
            <person name="Nolan M."/>
            <person name="Tritt A."/>
            <person name="Barry K.W."/>
            <person name="Grigoriev I.V."/>
            <person name="Nagy L.G."/>
            <person name="Hibbett D."/>
            <person name="Henrissat B."/>
            <person name="Matheny P.B."/>
            <person name="Labbe J."/>
            <person name="Martin F.M."/>
        </authorList>
    </citation>
    <scope>NUCLEOTIDE SEQUENCE</scope>
    <source>
        <strain evidence="1">HHB10654</strain>
    </source>
</reference>